<name>A0A6J5LA42_9CAUD</name>
<accession>A0A6J5LA42</accession>
<evidence type="ECO:0000313" key="1">
    <source>
        <dbReference type="EMBL" id="CAB4130106.1"/>
    </source>
</evidence>
<gene>
    <name evidence="1" type="ORF">UFOVP117_258</name>
</gene>
<reference evidence="1" key="1">
    <citation type="submission" date="2020-04" db="EMBL/GenBank/DDBJ databases">
        <authorList>
            <person name="Chiriac C."/>
            <person name="Salcher M."/>
            <person name="Ghai R."/>
            <person name="Kavagutti S V."/>
        </authorList>
    </citation>
    <scope>NUCLEOTIDE SEQUENCE</scope>
</reference>
<protein>
    <submittedName>
        <fullName evidence="1">Uncharacterized protein</fullName>
    </submittedName>
</protein>
<dbReference type="EMBL" id="LR796235">
    <property type="protein sequence ID" value="CAB4130106.1"/>
    <property type="molecule type" value="Genomic_DNA"/>
</dbReference>
<proteinExistence type="predicted"/>
<organism evidence="1">
    <name type="scientific">uncultured Caudovirales phage</name>
    <dbReference type="NCBI Taxonomy" id="2100421"/>
    <lineage>
        <taxon>Viruses</taxon>
        <taxon>Duplodnaviria</taxon>
        <taxon>Heunggongvirae</taxon>
        <taxon>Uroviricota</taxon>
        <taxon>Caudoviricetes</taxon>
        <taxon>Peduoviridae</taxon>
        <taxon>Maltschvirus</taxon>
        <taxon>Maltschvirus maltsch</taxon>
    </lineage>
</organism>
<sequence>MKYLITESKLEKVIFRYLDIQDFHVTRHNNNDYNFWDRSDYENGILTITISTHKQINCFIQADFTDSVSSLFSLERYDTINIIGDWVESKTGFEFKNIF</sequence>